<feature type="non-terminal residue" evidence="8">
    <location>
        <position position="430"/>
    </location>
</feature>
<dbReference type="PROSITE" id="PS50011">
    <property type="entry name" value="PROTEIN_KINASE_DOM"/>
    <property type="match status" value="1"/>
</dbReference>
<evidence type="ECO:0000313" key="8">
    <source>
        <dbReference type="EMBL" id="TFY73866.1"/>
    </source>
</evidence>
<dbReference type="InterPro" id="IPR000719">
    <property type="entry name" value="Prot_kinase_dom"/>
</dbReference>
<protein>
    <recommendedName>
        <fullName evidence="7">Protein kinase domain-containing protein</fullName>
    </recommendedName>
</protein>
<name>A0A4Y9ZGG9_9AGAM</name>
<dbReference type="Proteomes" id="UP000298061">
    <property type="component" value="Unassembled WGS sequence"/>
</dbReference>
<dbReference type="STRING" id="135208.A0A4Y9ZGG9"/>
<dbReference type="GO" id="GO:0005829">
    <property type="term" value="C:cytosol"/>
    <property type="evidence" value="ECO:0007669"/>
    <property type="project" value="TreeGrafter"/>
</dbReference>
<dbReference type="Pfam" id="PF00069">
    <property type="entry name" value="Pkinase"/>
    <property type="match status" value="1"/>
</dbReference>
<accession>A0A4Y9ZGG9</accession>
<dbReference type="SUPFAM" id="SSF56112">
    <property type="entry name" value="Protein kinase-like (PK-like)"/>
    <property type="match status" value="2"/>
</dbReference>
<dbReference type="EMBL" id="SFCI01002470">
    <property type="protein sequence ID" value="TFY73866.1"/>
    <property type="molecule type" value="Genomic_DNA"/>
</dbReference>
<feature type="region of interest" description="Disordered" evidence="6">
    <location>
        <begin position="234"/>
        <end position="277"/>
    </location>
</feature>
<keyword evidence="1" id="KW-0808">Transferase</keyword>
<keyword evidence="4 5" id="KW-0067">ATP-binding</keyword>
<reference evidence="8 9" key="1">
    <citation type="submission" date="2019-02" db="EMBL/GenBank/DDBJ databases">
        <title>Genome sequencing of the rare red list fungi Hericium alpestre (H. flagellum).</title>
        <authorList>
            <person name="Buettner E."/>
            <person name="Kellner H."/>
        </authorList>
    </citation>
    <scope>NUCLEOTIDE SEQUENCE [LARGE SCALE GENOMIC DNA]</scope>
    <source>
        <strain evidence="8 9">DSM 108284</strain>
    </source>
</reference>
<sequence>MPPSPSGERQRRLGEQACRRHGRRRTPALRAWYLADARGANVAGAGAPQLAILTEPRPSLTLKDVLEDCEALREERAYDYLMQILNALHAIHSRDLVHRGLTVEHIGLAPPPPSSSSQTKIVKLCKPTYWVRLVDLHRSNPFVEGDAAAGVVGVELPDGCRDIHYVGIVFLQMVLGLDIMERYTDVSAAVRASNLPTTLQYHALNMLMPKKNNVSCLSLLADLQNDVATQGTARTHTQAMSIPAPGAPRTPMAKDNYGSSPETEHFRPPQRARQASRWKEDWDELELLGRGAFGSVVKARNKFDGRIYAVKKVRLRAVKLDPKILREVNALSRLSHRYIVRYFTTWFELAEPSSAATSTAGSRSDSDSDDTASGVTSAQHRKRHRFSLSHMRSSGGGSSNDPFTIDLDDLSESRASSFPSIHFTGSGSQE</sequence>
<dbReference type="InterPro" id="IPR017441">
    <property type="entry name" value="Protein_kinase_ATP_BS"/>
</dbReference>
<dbReference type="Gene3D" id="1.10.510.10">
    <property type="entry name" value="Transferase(Phosphotransferase) domain 1"/>
    <property type="match status" value="1"/>
</dbReference>
<evidence type="ECO:0000259" key="7">
    <source>
        <dbReference type="PROSITE" id="PS50011"/>
    </source>
</evidence>
<evidence type="ECO:0000313" key="9">
    <source>
        <dbReference type="Proteomes" id="UP000298061"/>
    </source>
</evidence>
<feature type="compositionally biased region" description="Basic and acidic residues" evidence="6">
    <location>
        <begin position="8"/>
        <end position="18"/>
    </location>
</feature>
<organism evidence="8 9">
    <name type="scientific">Hericium alpestre</name>
    <dbReference type="NCBI Taxonomy" id="135208"/>
    <lineage>
        <taxon>Eukaryota</taxon>
        <taxon>Fungi</taxon>
        <taxon>Dikarya</taxon>
        <taxon>Basidiomycota</taxon>
        <taxon>Agaricomycotina</taxon>
        <taxon>Agaricomycetes</taxon>
        <taxon>Russulales</taxon>
        <taxon>Hericiaceae</taxon>
        <taxon>Hericium</taxon>
    </lineage>
</organism>
<gene>
    <name evidence="8" type="ORF">EWM64_g10146</name>
</gene>
<dbReference type="PROSITE" id="PS00107">
    <property type="entry name" value="PROTEIN_KINASE_ATP"/>
    <property type="match status" value="1"/>
</dbReference>
<dbReference type="InterPro" id="IPR050339">
    <property type="entry name" value="CC_SR_Kinase"/>
</dbReference>
<evidence type="ECO:0000256" key="5">
    <source>
        <dbReference type="PROSITE-ProRule" id="PRU10141"/>
    </source>
</evidence>
<dbReference type="InterPro" id="IPR011009">
    <property type="entry name" value="Kinase-like_dom_sf"/>
</dbReference>
<dbReference type="AlphaFoldDB" id="A0A4Y9ZGG9"/>
<dbReference type="GO" id="GO:0005524">
    <property type="term" value="F:ATP binding"/>
    <property type="evidence" value="ECO:0007669"/>
    <property type="project" value="UniProtKB-UniRule"/>
</dbReference>
<keyword evidence="9" id="KW-1185">Reference proteome</keyword>
<evidence type="ECO:0000256" key="4">
    <source>
        <dbReference type="ARBA" id="ARBA00022840"/>
    </source>
</evidence>
<dbReference type="GO" id="GO:0004694">
    <property type="term" value="F:eukaryotic translation initiation factor 2alpha kinase activity"/>
    <property type="evidence" value="ECO:0007669"/>
    <property type="project" value="TreeGrafter"/>
</dbReference>
<dbReference type="PANTHER" id="PTHR11042:SF136">
    <property type="entry name" value="EIF-2-ALPHA KINASE GCN2"/>
    <property type="match status" value="1"/>
</dbReference>
<dbReference type="GO" id="GO:0005634">
    <property type="term" value="C:nucleus"/>
    <property type="evidence" value="ECO:0007669"/>
    <property type="project" value="TreeGrafter"/>
</dbReference>
<dbReference type="PANTHER" id="PTHR11042">
    <property type="entry name" value="EUKARYOTIC TRANSLATION INITIATION FACTOR 2-ALPHA KINASE EIF2-ALPHA KINASE -RELATED"/>
    <property type="match status" value="1"/>
</dbReference>
<evidence type="ECO:0000256" key="3">
    <source>
        <dbReference type="ARBA" id="ARBA00022777"/>
    </source>
</evidence>
<keyword evidence="3" id="KW-0418">Kinase</keyword>
<keyword evidence="2 5" id="KW-0547">Nucleotide-binding</keyword>
<feature type="binding site" evidence="5">
    <location>
        <position position="319"/>
    </location>
    <ligand>
        <name>ATP</name>
        <dbReference type="ChEBI" id="CHEBI:30616"/>
    </ligand>
</feature>
<evidence type="ECO:0000256" key="2">
    <source>
        <dbReference type="ARBA" id="ARBA00022741"/>
    </source>
</evidence>
<dbReference type="Gene3D" id="3.30.200.20">
    <property type="entry name" value="Phosphorylase Kinase, domain 1"/>
    <property type="match status" value="1"/>
</dbReference>
<evidence type="ECO:0000256" key="6">
    <source>
        <dbReference type="SAM" id="MobiDB-lite"/>
    </source>
</evidence>
<feature type="compositionally biased region" description="Low complexity" evidence="6">
    <location>
        <begin position="354"/>
        <end position="363"/>
    </location>
</feature>
<evidence type="ECO:0000256" key="1">
    <source>
        <dbReference type="ARBA" id="ARBA00022679"/>
    </source>
</evidence>
<proteinExistence type="predicted"/>
<feature type="domain" description="Protein kinase" evidence="7">
    <location>
        <begin position="282"/>
        <end position="430"/>
    </location>
</feature>
<feature type="region of interest" description="Disordered" evidence="6">
    <location>
        <begin position="1"/>
        <end position="22"/>
    </location>
</feature>
<comment type="caution">
    <text evidence="8">The sequence shown here is derived from an EMBL/GenBank/DDBJ whole genome shotgun (WGS) entry which is preliminary data.</text>
</comment>
<dbReference type="OrthoDB" id="341578at2759"/>
<feature type="region of interest" description="Disordered" evidence="6">
    <location>
        <begin position="354"/>
        <end position="407"/>
    </location>
</feature>